<comment type="caution">
    <text evidence="1">The sequence shown here is derived from an EMBL/GenBank/DDBJ whole genome shotgun (WGS) entry which is preliminary data.</text>
</comment>
<protein>
    <submittedName>
        <fullName evidence="1">Uncharacterized protein</fullName>
    </submittedName>
</protein>
<organism evidence="1 2">
    <name type="scientific">Scyliorhinus torazame</name>
    <name type="common">Cloudy catshark</name>
    <name type="synonym">Catulus torazame</name>
    <dbReference type="NCBI Taxonomy" id="75743"/>
    <lineage>
        <taxon>Eukaryota</taxon>
        <taxon>Metazoa</taxon>
        <taxon>Chordata</taxon>
        <taxon>Craniata</taxon>
        <taxon>Vertebrata</taxon>
        <taxon>Chondrichthyes</taxon>
        <taxon>Elasmobranchii</taxon>
        <taxon>Galeomorphii</taxon>
        <taxon>Galeoidea</taxon>
        <taxon>Carcharhiniformes</taxon>
        <taxon>Scyliorhinidae</taxon>
        <taxon>Scyliorhinus</taxon>
    </lineage>
</organism>
<reference evidence="1 2" key="1">
    <citation type="journal article" date="2018" name="Nat. Ecol. Evol.">
        <title>Shark genomes provide insights into elasmobranch evolution and the origin of vertebrates.</title>
        <authorList>
            <person name="Hara Y"/>
            <person name="Yamaguchi K"/>
            <person name="Onimaru K"/>
            <person name="Kadota M"/>
            <person name="Koyanagi M"/>
            <person name="Keeley SD"/>
            <person name="Tatsumi K"/>
            <person name="Tanaka K"/>
            <person name="Motone F"/>
            <person name="Kageyama Y"/>
            <person name="Nozu R"/>
            <person name="Adachi N"/>
            <person name="Nishimura O"/>
            <person name="Nakagawa R"/>
            <person name="Tanegashima C"/>
            <person name="Kiyatake I"/>
            <person name="Matsumoto R"/>
            <person name="Murakumo K"/>
            <person name="Nishida K"/>
            <person name="Terakita A"/>
            <person name="Kuratani S"/>
            <person name="Sato K"/>
            <person name="Hyodo S Kuraku.S."/>
        </authorList>
    </citation>
    <scope>NUCLEOTIDE SEQUENCE [LARGE SCALE GENOMIC DNA]</scope>
</reference>
<keyword evidence="2" id="KW-1185">Reference proteome</keyword>
<gene>
    <name evidence="1" type="ORF">scyTo_0022515</name>
</gene>
<accession>A0A401Q820</accession>
<evidence type="ECO:0000313" key="1">
    <source>
        <dbReference type="EMBL" id="GCB81477.1"/>
    </source>
</evidence>
<dbReference type="AlphaFoldDB" id="A0A401Q820"/>
<name>A0A401Q820_SCYTO</name>
<sequence>EALHRELMLKKKLTLLQQLLATVFQAAEKSWKVQLDDDLANCKLQSLENQLHTWAQVTERKNYLKNGILN</sequence>
<feature type="non-terminal residue" evidence="1">
    <location>
        <position position="1"/>
    </location>
</feature>
<dbReference type="EMBL" id="BFAA01022840">
    <property type="protein sequence ID" value="GCB81477.1"/>
    <property type="molecule type" value="Genomic_DNA"/>
</dbReference>
<evidence type="ECO:0000313" key="2">
    <source>
        <dbReference type="Proteomes" id="UP000288216"/>
    </source>
</evidence>
<dbReference type="Proteomes" id="UP000288216">
    <property type="component" value="Unassembled WGS sequence"/>
</dbReference>
<proteinExistence type="predicted"/>
<dbReference type="STRING" id="75743.A0A401Q820"/>